<evidence type="ECO:0000256" key="4">
    <source>
        <dbReference type="ARBA" id="ARBA00023136"/>
    </source>
</evidence>
<dbReference type="InterPro" id="IPR003825">
    <property type="entry name" value="Colicin-V_CvpA"/>
</dbReference>
<keyword evidence="2 5" id="KW-0812">Transmembrane</keyword>
<dbReference type="RefSeq" id="WP_074640329.1">
    <property type="nucleotide sequence ID" value="NZ_FOFU01000001.1"/>
</dbReference>
<evidence type="ECO:0000313" key="6">
    <source>
        <dbReference type="EMBL" id="SEP76801.1"/>
    </source>
</evidence>
<evidence type="ECO:0000256" key="5">
    <source>
        <dbReference type="SAM" id="Phobius"/>
    </source>
</evidence>
<keyword evidence="7" id="KW-1185">Reference proteome</keyword>
<evidence type="ECO:0000256" key="1">
    <source>
        <dbReference type="ARBA" id="ARBA00004141"/>
    </source>
</evidence>
<dbReference type="Pfam" id="PF02674">
    <property type="entry name" value="Colicin_V"/>
    <property type="match status" value="1"/>
</dbReference>
<name>A0A1H9AK05_9SPIR</name>
<keyword evidence="4 5" id="KW-0472">Membrane</keyword>
<dbReference type="PANTHER" id="PTHR36926:SF1">
    <property type="entry name" value="COLICIN V PRODUCTION PROTEIN"/>
    <property type="match status" value="1"/>
</dbReference>
<dbReference type="GO" id="GO:0009403">
    <property type="term" value="P:toxin biosynthetic process"/>
    <property type="evidence" value="ECO:0007669"/>
    <property type="project" value="InterPro"/>
</dbReference>
<evidence type="ECO:0000256" key="2">
    <source>
        <dbReference type="ARBA" id="ARBA00022692"/>
    </source>
</evidence>
<protein>
    <submittedName>
        <fullName evidence="6">Membrane protein required for colicin V production</fullName>
    </submittedName>
</protein>
<dbReference type="OrthoDB" id="361105at2"/>
<proteinExistence type="predicted"/>
<sequence>MSFTVIDWIFSIIILIFAISGVIKGFIDNVFGKIAFIAGIILGYIFYKDIATGLLKDIKVQFAANIIAFLLVFVVTFLVIKLIQMIISKVFQWSILKSLDRTLGFIFGMVEGVAVVGLIIFLFNAQPFFDADKIFDGSFYFNIVSSLFMSSKEEIGTHV</sequence>
<feature type="transmembrane region" description="Helical" evidence="5">
    <location>
        <begin position="62"/>
        <end position="83"/>
    </location>
</feature>
<dbReference type="EMBL" id="FOFU01000001">
    <property type="protein sequence ID" value="SEP76801.1"/>
    <property type="molecule type" value="Genomic_DNA"/>
</dbReference>
<evidence type="ECO:0000313" key="7">
    <source>
        <dbReference type="Proteomes" id="UP000182360"/>
    </source>
</evidence>
<accession>A0A1H9AK05</accession>
<dbReference type="STRING" id="163.SAMN04487775_104173"/>
<feature type="transmembrane region" description="Helical" evidence="5">
    <location>
        <begin position="30"/>
        <end position="47"/>
    </location>
</feature>
<dbReference type="Proteomes" id="UP000182360">
    <property type="component" value="Unassembled WGS sequence"/>
</dbReference>
<dbReference type="GO" id="GO:0016020">
    <property type="term" value="C:membrane"/>
    <property type="evidence" value="ECO:0007669"/>
    <property type="project" value="UniProtKB-SubCell"/>
</dbReference>
<feature type="transmembrane region" description="Helical" evidence="5">
    <location>
        <begin position="103"/>
        <end position="123"/>
    </location>
</feature>
<dbReference type="InterPro" id="IPR052719">
    <property type="entry name" value="CvpA-like"/>
</dbReference>
<evidence type="ECO:0000256" key="3">
    <source>
        <dbReference type="ARBA" id="ARBA00022989"/>
    </source>
</evidence>
<comment type="subcellular location">
    <subcellularLocation>
        <location evidence="1">Membrane</location>
        <topology evidence="1">Multi-pass membrane protein</topology>
    </subcellularLocation>
</comment>
<dbReference type="AlphaFoldDB" id="A0A1H9AK05"/>
<keyword evidence="3 5" id="KW-1133">Transmembrane helix</keyword>
<feature type="transmembrane region" description="Helical" evidence="5">
    <location>
        <begin position="6"/>
        <end position="23"/>
    </location>
</feature>
<gene>
    <name evidence="6" type="ORF">SAMN04487977_101361</name>
</gene>
<dbReference type="PANTHER" id="PTHR36926">
    <property type="entry name" value="COLICIN V PRODUCTION PROTEIN"/>
    <property type="match status" value="1"/>
</dbReference>
<organism evidence="6 7">
    <name type="scientific">Treponema bryantii</name>
    <dbReference type="NCBI Taxonomy" id="163"/>
    <lineage>
        <taxon>Bacteria</taxon>
        <taxon>Pseudomonadati</taxon>
        <taxon>Spirochaetota</taxon>
        <taxon>Spirochaetia</taxon>
        <taxon>Spirochaetales</taxon>
        <taxon>Treponemataceae</taxon>
        <taxon>Treponema</taxon>
    </lineage>
</organism>
<reference evidence="6 7" key="1">
    <citation type="submission" date="2016-10" db="EMBL/GenBank/DDBJ databases">
        <authorList>
            <person name="de Groot N.N."/>
        </authorList>
    </citation>
    <scope>NUCLEOTIDE SEQUENCE [LARGE SCALE GENOMIC DNA]</scope>
    <source>
        <strain evidence="6 7">B25</strain>
    </source>
</reference>